<dbReference type="InterPro" id="IPR000792">
    <property type="entry name" value="Tscrpt_reg_LuxR_C"/>
</dbReference>
<reference evidence="6 7" key="1">
    <citation type="submission" date="2019-02" db="EMBL/GenBank/DDBJ databases">
        <title>Deep-cultivation of Planctomycetes and their phenomic and genomic characterization uncovers novel biology.</title>
        <authorList>
            <person name="Wiegand S."/>
            <person name="Jogler M."/>
            <person name="Boedeker C."/>
            <person name="Pinto D."/>
            <person name="Vollmers J."/>
            <person name="Rivas-Marin E."/>
            <person name="Kohn T."/>
            <person name="Peeters S.H."/>
            <person name="Heuer A."/>
            <person name="Rast P."/>
            <person name="Oberbeckmann S."/>
            <person name="Bunk B."/>
            <person name="Jeske O."/>
            <person name="Meyerdierks A."/>
            <person name="Storesund J.E."/>
            <person name="Kallscheuer N."/>
            <person name="Luecker S."/>
            <person name="Lage O.M."/>
            <person name="Pohl T."/>
            <person name="Merkel B.J."/>
            <person name="Hornburger P."/>
            <person name="Mueller R.-W."/>
            <person name="Bruemmer F."/>
            <person name="Labrenz M."/>
            <person name="Spormann A.M."/>
            <person name="Op Den Camp H."/>
            <person name="Overmann J."/>
            <person name="Amann R."/>
            <person name="Jetten M.S.M."/>
            <person name="Mascher T."/>
            <person name="Medema M.H."/>
            <person name="Devos D.P."/>
            <person name="Kaster A.-K."/>
            <person name="Ovreas L."/>
            <person name="Rohde M."/>
            <person name="Galperin M.Y."/>
            <person name="Jogler C."/>
        </authorList>
    </citation>
    <scope>NUCLEOTIDE SEQUENCE [LARGE SCALE GENOMIC DNA]</scope>
    <source>
        <strain evidence="6 7">Mal64</strain>
    </source>
</reference>
<feature type="domain" description="HTH luxR-type" evidence="5">
    <location>
        <begin position="138"/>
        <end position="203"/>
    </location>
</feature>
<dbReference type="SMART" id="SM00421">
    <property type="entry name" value="HTH_LUXR"/>
    <property type="match status" value="1"/>
</dbReference>
<name>A0A5C5ZVG5_9BACT</name>
<evidence type="ECO:0000313" key="6">
    <source>
        <dbReference type="EMBL" id="TWT91115.1"/>
    </source>
</evidence>
<gene>
    <name evidence="6" type="primary">ttrR_2</name>
    <name evidence="6" type="ORF">Mal64_15140</name>
</gene>
<organism evidence="6 7">
    <name type="scientific">Pseudobythopirellula maris</name>
    <dbReference type="NCBI Taxonomy" id="2527991"/>
    <lineage>
        <taxon>Bacteria</taxon>
        <taxon>Pseudomonadati</taxon>
        <taxon>Planctomycetota</taxon>
        <taxon>Planctomycetia</taxon>
        <taxon>Pirellulales</taxon>
        <taxon>Lacipirellulaceae</taxon>
        <taxon>Pseudobythopirellula</taxon>
    </lineage>
</organism>
<sequence length="235" mass="24501">MNQDTYILCHAVHSTPSPELSGIQLAGQQAGFTLTSASLDTIAAGEGPPRLDALVLASDPAALLQDGALGRLLEAHPELPILVAASSCTVAAAVGLMQQGAADLLESSGPVQPDDARLSRFLSQTAASTPVRRWRLELRERLAKLTPAEVSVLDAMLTGLANKQIAQQLGIGLRTVELRRSKIMRKMVAKSAAELVRLVVVARSLDEGLVPYPSDGAKGADSPAGEPAPASTPAY</sequence>
<dbReference type="Gene3D" id="1.10.10.10">
    <property type="entry name" value="Winged helix-like DNA-binding domain superfamily/Winged helix DNA-binding domain"/>
    <property type="match status" value="1"/>
</dbReference>
<evidence type="ECO:0000313" key="7">
    <source>
        <dbReference type="Proteomes" id="UP000315440"/>
    </source>
</evidence>
<accession>A0A5C5ZVG5</accession>
<keyword evidence="2" id="KW-0238">DNA-binding</keyword>
<dbReference type="RefSeq" id="WP_146398567.1">
    <property type="nucleotide sequence ID" value="NZ_SJPQ01000001.1"/>
</dbReference>
<comment type="caution">
    <text evidence="6">The sequence shown here is derived from an EMBL/GenBank/DDBJ whole genome shotgun (WGS) entry which is preliminary data.</text>
</comment>
<evidence type="ECO:0000256" key="3">
    <source>
        <dbReference type="ARBA" id="ARBA00023163"/>
    </source>
</evidence>
<dbReference type="PANTHER" id="PTHR44688:SF16">
    <property type="entry name" value="DNA-BINDING TRANSCRIPTIONAL ACTIVATOR DEVR_DOSR"/>
    <property type="match status" value="1"/>
</dbReference>
<dbReference type="PROSITE" id="PS50043">
    <property type="entry name" value="HTH_LUXR_2"/>
    <property type="match status" value="1"/>
</dbReference>
<dbReference type="GO" id="GO:0006355">
    <property type="term" value="P:regulation of DNA-templated transcription"/>
    <property type="evidence" value="ECO:0007669"/>
    <property type="project" value="InterPro"/>
</dbReference>
<dbReference type="EMBL" id="SJPQ01000001">
    <property type="protein sequence ID" value="TWT91115.1"/>
    <property type="molecule type" value="Genomic_DNA"/>
</dbReference>
<keyword evidence="1" id="KW-0805">Transcription regulation</keyword>
<evidence type="ECO:0000256" key="1">
    <source>
        <dbReference type="ARBA" id="ARBA00023015"/>
    </source>
</evidence>
<dbReference type="AlphaFoldDB" id="A0A5C5ZVG5"/>
<dbReference type="Pfam" id="PF00196">
    <property type="entry name" value="GerE"/>
    <property type="match status" value="1"/>
</dbReference>
<feature type="region of interest" description="Disordered" evidence="4">
    <location>
        <begin position="212"/>
        <end position="235"/>
    </location>
</feature>
<dbReference type="InterPro" id="IPR016032">
    <property type="entry name" value="Sig_transdc_resp-reg_C-effctor"/>
</dbReference>
<dbReference type="OrthoDB" id="282682at2"/>
<evidence type="ECO:0000259" key="5">
    <source>
        <dbReference type="PROSITE" id="PS50043"/>
    </source>
</evidence>
<keyword evidence="3" id="KW-0804">Transcription</keyword>
<keyword evidence="7" id="KW-1185">Reference proteome</keyword>
<proteinExistence type="predicted"/>
<evidence type="ECO:0000256" key="4">
    <source>
        <dbReference type="SAM" id="MobiDB-lite"/>
    </source>
</evidence>
<dbReference type="PANTHER" id="PTHR44688">
    <property type="entry name" value="DNA-BINDING TRANSCRIPTIONAL ACTIVATOR DEVR_DOSR"/>
    <property type="match status" value="1"/>
</dbReference>
<protein>
    <submittedName>
        <fullName evidence="6">Tetrathionate response regulatory protein TtrR</fullName>
    </submittedName>
</protein>
<dbReference type="InterPro" id="IPR036388">
    <property type="entry name" value="WH-like_DNA-bd_sf"/>
</dbReference>
<dbReference type="SUPFAM" id="SSF46894">
    <property type="entry name" value="C-terminal effector domain of the bipartite response regulators"/>
    <property type="match status" value="1"/>
</dbReference>
<dbReference type="CDD" id="cd06170">
    <property type="entry name" value="LuxR_C_like"/>
    <property type="match status" value="1"/>
</dbReference>
<dbReference type="GO" id="GO:0003677">
    <property type="term" value="F:DNA binding"/>
    <property type="evidence" value="ECO:0007669"/>
    <property type="project" value="UniProtKB-KW"/>
</dbReference>
<dbReference type="Proteomes" id="UP000315440">
    <property type="component" value="Unassembled WGS sequence"/>
</dbReference>
<evidence type="ECO:0000256" key="2">
    <source>
        <dbReference type="ARBA" id="ARBA00023125"/>
    </source>
</evidence>
<dbReference type="PRINTS" id="PR00038">
    <property type="entry name" value="HTHLUXR"/>
</dbReference>